<protein>
    <submittedName>
        <fullName evidence="1">Uncharacterized protein</fullName>
    </submittedName>
</protein>
<sequence length="269" mass="29857">MELWLDGGVPSAHGRHDDDTAGSGLRAWARVLDGIMHDTLRFPIPSIHDTASTLLRTLETVRLLIEDTALGEGLHVLVEELGCAVFALCGVYADTCLRGRTNMLDMHIHAPCEVRFRLDALKTSIEETYAGVLEPLDACWPVYSLAYLVDSYCVRLHEAVDGLKRGTESNVRPLMTKVRTRSSTKSFAPKISSPSFSLKSQLFIPRFRRSPTTVSPRLEIHVVQTTEDTDSIHYSEESCVPSIKSVNTQSSIKTKMNQTLVAPGTVYLR</sequence>
<comment type="caution">
    <text evidence="1">The sequence shown here is derived from an EMBL/GenBank/DDBJ whole genome shotgun (WGS) entry which is preliminary data.</text>
</comment>
<organism evidence="1 2">
    <name type="scientific">Auriscalpium vulgare</name>
    <dbReference type="NCBI Taxonomy" id="40419"/>
    <lineage>
        <taxon>Eukaryota</taxon>
        <taxon>Fungi</taxon>
        <taxon>Dikarya</taxon>
        <taxon>Basidiomycota</taxon>
        <taxon>Agaricomycotina</taxon>
        <taxon>Agaricomycetes</taxon>
        <taxon>Russulales</taxon>
        <taxon>Auriscalpiaceae</taxon>
        <taxon>Auriscalpium</taxon>
    </lineage>
</organism>
<evidence type="ECO:0000313" key="1">
    <source>
        <dbReference type="EMBL" id="KAI0041110.1"/>
    </source>
</evidence>
<accession>A0ACB8RAF2</accession>
<reference evidence="1" key="1">
    <citation type="submission" date="2021-02" db="EMBL/GenBank/DDBJ databases">
        <authorList>
            <consortium name="DOE Joint Genome Institute"/>
            <person name="Ahrendt S."/>
            <person name="Looney B.P."/>
            <person name="Miyauchi S."/>
            <person name="Morin E."/>
            <person name="Drula E."/>
            <person name="Courty P.E."/>
            <person name="Chicoki N."/>
            <person name="Fauchery L."/>
            <person name="Kohler A."/>
            <person name="Kuo A."/>
            <person name="Labutti K."/>
            <person name="Pangilinan J."/>
            <person name="Lipzen A."/>
            <person name="Riley R."/>
            <person name="Andreopoulos W."/>
            <person name="He G."/>
            <person name="Johnson J."/>
            <person name="Barry K.W."/>
            <person name="Grigoriev I.V."/>
            <person name="Nagy L."/>
            <person name="Hibbett D."/>
            <person name="Henrissat B."/>
            <person name="Matheny P.B."/>
            <person name="Labbe J."/>
            <person name="Martin F."/>
        </authorList>
    </citation>
    <scope>NUCLEOTIDE SEQUENCE</scope>
    <source>
        <strain evidence="1">FP105234-sp</strain>
    </source>
</reference>
<name>A0ACB8RAF2_9AGAM</name>
<gene>
    <name evidence="1" type="ORF">FA95DRAFT_1565715</name>
</gene>
<dbReference type="EMBL" id="MU276143">
    <property type="protein sequence ID" value="KAI0041110.1"/>
    <property type="molecule type" value="Genomic_DNA"/>
</dbReference>
<keyword evidence="2" id="KW-1185">Reference proteome</keyword>
<dbReference type="Proteomes" id="UP000814033">
    <property type="component" value="Unassembled WGS sequence"/>
</dbReference>
<evidence type="ECO:0000313" key="2">
    <source>
        <dbReference type="Proteomes" id="UP000814033"/>
    </source>
</evidence>
<proteinExistence type="predicted"/>
<reference evidence="1" key="2">
    <citation type="journal article" date="2022" name="New Phytol.">
        <title>Evolutionary transition to the ectomycorrhizal habit in the genomes of a hyperdiverse lineage of mushroom-forming fungi.</title>
        <authorList>
            <person name="Looney B."/>
            <person name="Miyauchi S."/>
            <person name="Morin E."/>
            <person name="Drula E."/>
            <person name="Courty P.E."/>
            <person name="Kohler A."/>
            <person name="Kuo A."/>
            <person name="LaButti K."/>
            <person name="Pangilinan J."/>
            <person name="Lipzen A."/>
            <person name="Riley R."/>
            <person name="Andreopoulos W."/>
            <person name="He G."/>
            <person name="Johnson J."/>
            <person name="Nolan M."/>
            <person name="Tritt A."/>
            <person name="Barry K.W."/>
            <person name="Grigoriev I.V."/>
            <person name="Nagy L.G."/>
            <person name="Hibbett D."/>
            <person name="Henrissat B."/>
            <person name="Matheny P.B."/>
            <person name="Labbe J."/>
            <person name="Martin F.M."/>
        </authorList>
    </citation>
    <scope>NUCLEOTIDE SEQUENCE</scope>
    <source>
        <strain evidence="1">FP105234-sp</strain>
    </source>
</reference>